<keyword evidence="4" id="KW-1185">Reference proteome</keyword>
<protein>
    <recommendedName>
        <fullName evidence="2">HAT C-terminal dimerisation domain-containing protein</fullName>
    </recommendedName>
</protein>
<feature type="compositionally biased region" description="Acidic residues" evidence="1">
    <location>
        <begin position="49"/>
        <end position="61"/>
    </location>
</feature>
<dbReference type="Proteomes" id="UP001075354">
    <property type="component" value="Chromosome 6"/>
</dbReference>
<feature type="region of interest" description="Disordered" evidence="1">
    <location>
        <begin position="32"/>
        <end position="61"/>
    </location>
</feature>
<accession>A0AAV7XNI6</accession>
<feature type="domain" description="HAT C-terminal dimerisation" evidence="2">
    <location>
        <begin position="96"/>
        <end position="167"/>
    </location>
</feature>
<feature type="compositionally biased region" description="Polar residues" evidence="1">
    <location>
        <begin position="223"/>
        <end position="239"/>
    </location>
</feature>
<organism evidence="3 4">
    <name type="scientific">Megalurothrips usitatus</name>
    <name type="common">bean blossom thrips</name>
    <dbReference type="NCBI Taxonomy" id="439358"/>
    <lineage>
        <taxon>Eukaryota</taxon>
        <taxon>Metazoa</taxon>
        <taxon>Ecdysozoa</taxon>
        <taxon>Arthropoda</taxon>
        <taxon>Hexapoda</taxon>
        <taxon>Insecta</taxon>
        <taxon>Pterygota</taxon>
        <taxon>Neoptera</taxon>
        <taxon>Paraneoptera</taxon>
        <taxon>Thysanoptera</taxon>
        <taxon>Terebrantia</taxon>
        <taxon>Thripoidea</taxon>
        <taxon>Thripidae</taxon>
        <taxon>Megalurothrips</taxon>
    </lineage>
</organism>
<name>A0AAV7XNI6_9NEOP</name>
<evidence type="ECO:0000259" key="2">
    <source>
        <dbReference type="Pfam" id="PF05699"/>
    </source>
</evidence>
<dbReference type="InterPro" id="IPR012337">
    <property type="entry name" value="RNaseH-like_sf"/>
</dbReference>
<dbReference type="InterPro" id="IPR008906">
    <property type="entry name" value="HATC_C_dom"/>
</dbReference>
<sequence>MDPRFFHVLSDSSVALAERRLLKVWHSLEQLDGDGNTGERSDNTPQEDINGEDDDDDDDDELEGLLRQADANRTVSSGGQTKKNILPLLKQFCTSQRIPVKTNILQYWESRKFSMPELYAVAMVALAAPATQVSVERLFSGVRFILSDLRLNLEGSLVNNLMVIRTNSLFQMASLKRSAAANPLNSPPPTISSPSSQSTPSESTPSQASPNQASGSKRLALSTLPTSSRLQTPASSSRRPTFAKPRHSTYNKENNDPYEYTEDIDGDLSGIDLLNTSYEN</sequence>
<proteinExistence type="predicted"/>
<reference evidence="3" key="1">
    <citation type="submission" date="2022-12" db="EMBL/GenBank/DDBJ databases">
        <title>Chromosome-level genome assembly of the bean flower thrips Megalurothrips usitatus.</title>
        <authorList>
            <person name="Ma L."/>
            <person name="Liu Q."/>
            <person name="Li H."/>
            <person name="Cai W."/>
        </authorList>
    </citation>
    <scope>NUCLEOTIDE SEQUENCE</scope>
    <source>
        <strain evidence="3">Cailab_2022a</strain>
    </source>
</reference>
<feature type="compositionally biased region" description="Low complexity" evidence="1">
    <location>
        <begin position="192"/>
        <end position="210"/>
    </location>
</feature>
<evidence type="ECO:0000256" key="1">
    <source>
        <dbReference type="SAM" id="MobiDB-lite"/>
    </source>
</evidence>
<dbReference type="GO" id="GO:0046983">
    <property type="term" value="F:protein dimerization activity"/>
    <property type="evidence" value="ECO:0007669"/>
    <property type="project" value="InterPro"/>
</dbReference>
<gene>
    <name evidence="3" type="ORF">ONE63_008121</name>
</gene>
<feature type="region of interest" description="Disordered" evidence="1">
    <location>
        <begin position="180"/>
        <end position="280"/>
    </location>
</feature>
<dbReference type="EMBL" id="JAPTSV010000006">
    <property type="protein sequence ID" value="KAJ1526533.1"/>
    <property type="molecule type" value="Genomic_DNA"/>
</dbReference>
<dbReference type="AlphaFoldDB" id="A0AAV7XNI6"/>
<dbReference type="SUPFAM" id="SSF53098">
    <property type="entry name" value="Ribonuclease H-like"/>
    <property type="match status" value="1"/>
</dbReference>
<dbReference type="Pfam" id="PF05699">
    <property type="entry name" value="Dimer_Tnp_hAT"/>
    <property type="match status" value="1"/>
</dbReference>
<comment type="caution">
    <text evidence="3">The sequence shown here is derived from an EMBL/GenBank/DDBJ whole genome shotgun (WGS) entry which is preliminary data.</text>
</comment>
<evidence type="ECO:0000313" key="4">
    <source>
        <dbReference type="Proteomes" id="UP001075354"/>
    </source>
</evidence>
<evidence type="ECO:0000313" key="3">
    <source>
        <dbReference type="EMBL" id="KAJ1526533.1"/>
    </source>
</evidence>